<feature type="compositionally biased region" description="Basic and acidic residues" evidence="1">
    <location>
        <begin position="26"/>
        <end position="35"/>
    </location>
</feature>
<evidence type="ECO:0000256" key="2">
    <source>
        <dbReference type="SAM" id="Phobius"/>
    </source>
</evidence>
<dbReference type="InterPro" id="IPR039210">
    <property type="entry name" value="OGFOD3"/>
</dbReference>
<evidence type="ECO:0000256" key="1">
    <source>
        <dbReference type="SAM" id="MobiDB-lite"/>
    </source>
</evidence>
<evidence type="ECO:0000313" key="4">
    <source>
        <dbReference type="EMBL" id="CAG9811525.1"/>
    </source>
</evidence>
<evidence type="ECO:0000313" key="5">
    <source>
        <dbReference type="Proteomes" id="UP001153620"/>
    </source>
</evidence>
<sequence length="303" mass="34737">MSTLTQRKVPGKTENASPAVVSTDPPENKPEDRSAKFKTHPPQLKSHKVFVRIILAGCVFALVYFTSNKEKTSTLAGYKEDIPLREHKLICSADSFTEAEFEKHPKCISACKRFVTDNLMNENEISQLQELARKIFHNHDESSEIYHINSNSIALDDVTKSIHDTIKSIQPKIIENIAQRFEISHNLLYLTSPTYFSKITNVTTEYSESMHRHHYDKEIQKNVHYSVVIFLSNYKRNFHGGRFIFVEFEKKKKKNHIVDPKAGRVVVYSAGGENTHVLENILNGNLVSLTLSFTCEHEETTER</sequence>
<organism evidence="3 5">
    <name type="scientific">Chironomus riparius</name>
    <dbReference type="NCBI Taxonomy" id="315576"/>
    <lineage>
        <taxon>Eukaryota</taxon>
        <taxon>Metazoa</taxon>
        <taxon>Ecdysozoa</taxon>
        <taxon>Arthropoda</taxon>
        <taxon>Hexapoda</taxon>
        <taxon>Insecta</taxon>
        <taxon>Pterygota</taxon>
        <taxon>Neoptera</taxon>
        <taxon>Endopterygota</taxon>
        <taxon>Diptera</taxon>
        <taxon>Nematocera</taxon>
        <taxon>Chironomoidea</taxon>
        <taxon>Chironomidae</taxon>
        <taxon>Chironominae</taxon>
        <taxon>Chironomus</taxon>
    </lineage>
</organism>
<dbReference type="Gene3D" id="2.60.120.620">
    <property type="entry name" value="q2cbj1_9rhob like domain"/>
    <property type="match status" value="1"/>
</dbReference>
<proteinExistence type="predicted"/>
<protein>
    <recommendedName>
        <fullName evidence="6">Prolyl 4-hydroxylase alpha subunit domain-containing protein</fullName>
    </recommendedName>
</protein>
<keyword evidence="5" id="KW-1185">Reference proteome</keyword>
<evidence type="ECO:0008006" key="6">
    <source>
        <dbReference type="Google" id="ProtNLM"/>
    </source>
</evidence>
<reference evidence="3" key="2">
    <citation type="submission" date="2022-10" db="EMBL/GenBank/DDBJ databases">
        <authorList>
            <consortium name="ENA_rothamsted_submissions"/>
            <consortium name="culmorum"/>
            <person name="King R."/>
        </authorList>
    </citation>
    <scope>NUCLEOTIDE SEQUENCE</scope>
</reference>
<evidence type="ECO:0000313" key="3">
    <source>
        <dbReference type="EMBL" id="CAG9798220.1"/>
    </source>
</evidence>
<keyword evidence="2" id="KW-0812">Transmembrane</keyword>
<dbReference type="PANTHER" id="PTHR14650">
    <property type="entry name" value="PROLYL HYDROXYLASE-RELATED"/>
    <property type="match status" value="1"/>
</dbReference>
<dbReference type="EMBL" id="OU895880">
    <property type="protein sequence ID" value="CAG9811525.1"/>
    <property type="molecule type" value="Genomic_DNA"/>
</dbReference>
<dbReference type="EMBL" id="OU895877">
    <property type="protein sequence ID" value="CAG9798220.1"/>
    <property type="molecule type" value="Genomic_DNA"/>
</dbReference>
<keyword evidence="2" id="KW-1133">Transmembrane helix</keyword>
<dbReference type="PANTHER" id="PTHR14650:SF1">
    <property type="entry name" value="2-OXOGLUTARATE AND IRON-DEPENDENT OXYGENASE DOMAIN-CONTAINING PROTEIN 3"/>
    <property type="match status" value="1"/>
</dbReference>
<keyword evidence="2" id="KW-0472">Membrane</keyword>
<reference evidence="3" key="1">
    <citation type="submission" date="2022-01" db="EMBL/GenBank/DDBJ databases">
        <authorList>
            <person name="King R."/>
        </authorList>
    </citation>
    <scope>NUCLEOTIDE SEQUENCE</scope>
</reference>
<dbReference type="Proteomes" id="UP001153620">
    <property type="component" value="Chromosome 1"/>
</dbReference>
<dbReference type="AlphaFoldDB" id="A0A9N9WJW1"/>
<feature type="region of interest" description="Disordered" evidence="1">
    <location>
        <begin position="1"/>
        <end position="39"/>
    </location>
</feature>
<gene>
    <name evidence="3" type="ORF">CHIRRI_LOCUS1205</name>
    <name evidence="4" type="ORF">CHIRRI_LOCUS14333</name>
</gene>
<feature type="transmembrane region" description="Helical" evidence="2">
    <location>
        <begin position="49"/>
        <end position="66"/>
    </location>
</feature>
<dbReference type="OrthoDB" id="427071at2759"/>
<name>A0A9N9WJW1_9DIPT</name>
<accession>A0A9N9WJW1</accession>
<dbReference type="GO" id="GO:0016020">
    <property type="term" value="C:membrane"/>
    <property type="evidence" value="ECO:0007669"/>
    <property type="project" value="TreeGrafter"/>
</dbReference>
<dbReference type="Proteomes" id="UP001153620">
    <property type="component" value="Chromosome 4"/>
</dbReference>